<dbReference type="EMBL" id="JAUMKJ010000025">
    <property type="protein sequence ID" value="MDO3679249.1"/>
    <property type="molecule type" value="Genomic_DNA"/>
</dbReference>
<feature type="compositionally biased region" description="Basic residues" evidence="1">
    <location>
        <begin position="242"/>
        <end position="252"/>
    </location>
</feature>
<evidence type="ECO:0000313" key="2">
    <source>
        <dbReference type="EMBL" id="MDO3679249.1"/>
    </source>
</evidence>
<dbReference type="RefSeq" id="WP_127489829.1">
    <property type="nucleotide sequence ID" value="NZ_JARLKN010000131.1"/>
</dbReference>
<evidence type="ECO:0000313" key="3">
    <source>
        <dbReference type="Proteomes" id="UP001168883"/>
    </source>
</evidence>
<protein>
    <submittedName>
        <fullName evidence="2">Uncharacterized protein</fullName>
    </submittedName>
</protein>
<keyword evidence="3" id="KW-1185">Reference proteome</keyword>
<dbReference type="Proteomes" id="UP001168883">
    <property type="component" value="Unassembled WGS sequence"/>
</dbReference>
<gene>
    <name evidence="2" type="ORF">Q3C12_19765</name>
</gene>
<name>A0ABT8VE44_9BACL</name>
<feature type="compositionally biased region" description="Polar residues" evidence="1">
    <location>
        <begin position="262"/>
        <end position="274"/>
    </location>
</feature>
<accession>A0ABT8VE44</accession>
<feature type="region of interest" description="Disordered" evidence="1">
    <location>
        <begin position="202"/>
        <end position="275"/>
    </location>
</feature>
<reference evidence="2" key="1">
    <citation type="submission" date="2023-07" db="EMBL/GenBank/DDBJ databases">
        <authorList>
            <person name="Aktuganov G."/>
            <person name="Boyko T."/>
            <person name="Delegan Y."/>
            <person name="Galimzianova N."/>
            <person name="Gilvanova E."/>
            <person name="Korobov V."/>
            <person name="Kuzmina L."/>
            <person name="Melentiev A."/>
            <person name="Milman P."/>
            <person name="Ryabova A."/>
            <person name="Stupak E."/>
            <person name="Yasakov T."/>
            <person name="Zharikova N."/>
            <person name="Zhurenko E."/>
        </authorList>
    </citation>
    <scope>NUCLEOTIDE SEQUENCE</scope>
    <source>
        <strain evidence="2">IB-739</strain>
    </source>
</reference>
<sequence length="289" mass="31426">MARGLFDVVVNPEHGEDTMTLVADCTNGYEHELHTLRDGTMVILKKEGGPGKQIRIVRGHDDECPFHYIEMGPATAQAAGLLGAARCLLEYNELERTVTLTQITVNKEQVILLTERGRTEPRVRIGYSLLNKLGMAAPRRSRSVRARRGSASVKLRLSVPENELSEECVLSAGAAAKLRLGSGQLCLLAYDQADRTLSFSPLSGIPESGAPAAGSVPGDSAQPTRSQYRSKPVQRTGTKTGRNGKWRTRKIVPSHPFVPYPTKTSKPESPSKTGASVVWFGPKLRAKRG</sequence>
<feature type="compositionally biased region" description="Polar residues" evidence="1">
    <location>
        <begin position="221"/>
        <end position="241"/>
    </location>
</feature>
<evidence type="ECO:0000256" key="1">
    <source>
        <dbReference type="SAM" id="MobiDB-lite"/>
    </source>
</evidence>
<proteinExistence type="predicted"/>
<organism evidence="2 3">
    <name type="scientific">Paenibacillus ehimensis</name>
    <dbReference type="NCBI Taxonomy" id="79264"/>
    <lineage>
        <taxon>Bacteria</taxon>
        <taxon>Bacillati</taxon>
        <taxon>Bacillota</taxon>
        <taxon>Bacilli</taxon>
        <taxon>Bacillales</taxon>
        <taxon>Paenibacillaceae</taxon>
        <taxon>Paenibacillus</taxon>
    </lineage>
</organism>
<comment type="caution">
    <text evidence="2">The sequence shown here is derived from an EMBL/GenBank/DDBJ whole genome shotgun (WGS) entry which is preliminary data.</text>
</comment>